<accession>A0A1V8M9X5</accession>
<dbReference type="PROSITE" id="PS51257">
    <property type="entry name" value="PROKAR_LIPOPROTEIN"/>
    <property type="match status" value="1"/>
</dbReference>
<organism evidence="2 3">
    <name type="scientific">Methyloprofundus sedimenti</name>
    <dbReference type="NCBI Taxonomy" id="1420851"/>
    <lineage>
        <taxon>Bacteria</taxon>
        <taxon>Pseudomonadati</taxon>
        <taxon>Pseudomonadota</taxon>
        <taxon>Gammaproteobacteria</taxon>
        <taxon>Methylococcales</taxon>
        <taxon>Methylococcaceae</taxon>
        <taxon>Methyloprofundus</taxon>
    </lineage>
</organism>
<dbReference type="Proteomes" id="UP000191980">
    <property type="component" value="Unassembled WGS sequence"/>
</dbReference>
<dbReference type="EMBL" id="LPUF01000001">
    <property type="protein sequence ID" value="OQK18292.1"/>
    <property type="molecule type" value="Genomic_DNA"/>
</dbReference>
<evidence type="ECO:0000313" key="2">
    <source>
        <dbReference type="EMBL" id="OQK18292.1"/>
    </source>
</evidence>
<protein>
    <submittedName>
        <fullName evidence="2">Uncharacterized protein</fullName>
    </submittedName>
</protein>
<proteinExistence type="predicted"/>
<feature type="chain" id="PRO_5012076716" evidence="1">
    <location>
        <begin position="32"/>
        <end position="147"/>
    </location>
</feature>
<dbReference type="RefSeq" id="WP_080522897.1">
    <property type="nucleotide sequence ID" value="NZ_LPUF01000001.1"/>
</dbReference>
<name>A0A1V8M9X5_9GAMM</name>
<sequence length="147" mass="16310">MNVFRNINLQRIFSTLVLLAALFSQIQTLYACDSMESKPKMVCCCGEHDSAICLMADNCGMHEQMAETACCELSYDILNDAGMMSSASTVDYLTLLLDGPQPPPIIDFQKFSPAPLPISSPFLLAALEPPAFNRDNPIYLLTRRLRL</sequence>
<gene>
    <name evidence="2" type="ORF">AU255_10835</name>
</gene>
<dbReference type="AlphaFoldDB" id="A0A1V8M9X5"/>
<reference evidence="2 3" key="1">
    <citation type="submission" date="2015-12" db="EMBL/GenBank/DDBJ databases">
        <authorList>
            <person name="Shamseldin A."/>
            <person name="Moawad H."/>
            <person name="Abd El-Rahim W.M."/>
            <person name="Sadowsky M.J."/>
        </authorList>
    </citation>
    <scope>NUCLEOTIDE SEQUENCE [LARGE SCALE GENOMIC DNA]</scope>
    <source>
        <strain evidence="2 3">WF1</strain>
    </source>
</reference>
<evidence type="ECO:0000313" key="3">
    <source>
        <dbReference type="Proteomes" id="UP000191980"/>
    </source>
</evidence>
<comment type="caution">
    <text evidence="2">The sequence shown here is derived from an EMBL/GenBank/DDBJ whole genome shotgun (WGS) entry which is preliminary data.</text>
</comment>
<dbReference type="OrthoDB" id="5771692at2"/>
<feature type="signal peptide" evidence="1">
    <location>
        <begin position="1"/>
        <end position="31"/>
    </location>
</feature>
<keyword evidence="1" id="KW-0732">Signal</keyword>
<keyword evidence="3" id="KW-1185">Reference proteome</keyword>
<dbReference type="STRING" id="1420851.AU255_10835"/>
<evidence type="ECO:0000256" key="1">
    <source>
        <dbReference type="SAM" id="SignalP"/>
    </source>
</evidence>